<dbReference type="GO" id="GO:0005737">
    <property type="term" value="C:cytoplasm"/>
    <property type="evidence" value="ECO:0007669"/>
    <property type="project" value="UniProtKB-SubCell"/>
</dbReference>
<dbReference type="InterPro" id="IPR020708">
    <property type="entry name" value="DNA-dir_RNA_polK_14-18kDa_CS"/>
</dbReference>
<evidence type="ECO:0000313" key="4">
    <source>
        <dbReference type="EMBL" id="HGI87143.1"/>
    </source>
</evidence>
<dbReference type="NCBIfam" id="NF002208">
    <property type="entry name" value="PRK01099.1-3"/>
    <property type="match status" value="1"/>
</dbReference>
<keyword evidence="1 3" id="KW-0240">DNA-directed RNA polymerase</keyword>
<accession>A0A7C4FET9</accession>
<dbReference type="InterPro" id="IPR006111">
    <property type="entry name" value="Rpo6/Rpb6"/>
</dbReference>
<comment type="subunit">
    <text evidence="3">Part of the RNA polymerase complex.</text>
</comment>
<dbReference type="GO" id="GO:0000428">
    <property type="term" value="C:DNA-directed RNA polymerase complex"/>
    <property type="evidence" value="ECO:0007669"/>
    <property type="project" value="UniProtKB-KW"/>
</dbReference>
<evidence type="ECO:0000256" key="1">
    <source>
        <dbReference type="ARBA" id="ARBA00022478"/>
    </source>
</evidence>
<dbReference type="SMART" id="SM01409">
    <property type="entry name" value="RNA_pol_Rpb6"/>
    <property type="match status" value="1"/>
</dbReference>
<dbReference type="EMBL" id="DTFF01000014">
    <property type="protein sequence ID" value="HGI87143.1"/>
    <property type="molecule type" value="Genomic_DNA"/>
</dbReference>
<dbReference type="GO" id="GO:0042797">
    <property type="term" value="P:tRNA transcription by RNA polymerase III"/>
    <property type="evidence" value="ECO:0007669"/>
    <property type="project" value="TreeGrafter"/>
</dbReference>
<dbReference type="GO" id="GO:0006360">
    <property type="term" value="P:transcription by RNA polymerase I"/>
    <property type="evidence" value="ECO:0007669"/>
    <property type="project" value="TreeGrafter"/>
</dbReference>
<dbReference type="GO" id="GO:0003677">
    <property type="term" value="F:DNA binding"/>
    <property type="evidence" value="ECO:0007669"/>
    <property type="project" value="UniProtKB-UniRule"/>
</dbReference>
<dbReference type="Gene3D" id="3.90.940.10">
    <property type="match status" value="1"/>
</dbReference>
<dbReference type="InterPro" id="IPR036161">
    <property type="entry name" value="RPB6/omega-like_sf"/>
</dbReference>
<keyword evidence="3" id="KW-0963">Cytoplasm</keyword>
<comment type="catalytic activity">
    <reaction evidence="3">
        <text>RNA(n) + a ribonucleoside 5'-triphosphate = RNA(n+1) + diphosphate</text>
        <dbReference type="Rhea" id="RHEA:21248"/>
        <dbReference type="Rhea" id="RHEA-COMP:14527"/>
        <dbReference type="Rhea" id="RHEA-COMP:17342"/>
        <dbReference type="ChEBI" id="CHEBI:33019"/>
        <dbReference type="ChEBI" id="CHEBI:61557"/>
        <dbReference type="ChEBI" id="CHEBI:140395"/>
        <dbReference type="EC" id="2.7.7.6"/>
    </reaction>
</comment>
<keyword evidence="2 3" id="KW-0804">Transcription</keyword>
<dbReference type="Pfam" id="PF01192">
    <property type="entry name" value="RNA_pol_Rpb6"/>
    <property type="match status" value="1"/>
</dbReference>
<dbReference type="SUPFAM" id="SSF63562">
    <property type="entry name" value="RPB6/omega subunit-like"/>
    <property type="match status" value="1"/>
</dbReference>
<dbReference type="EC" id="2.7.7.6" evidence="3"/>
<organism evidence="4">
    <name type="scientific">Ignisphaera aggregans</name>
    <dbReference type="NCBI Taxonomy" id="334771"/>
    <lineage>
        <taxon>Archaea</taxon>
        <taxon>Thermoproteota</taxon>
        <taxon>Thermoprotei</taxon>
        <taxon>Desulfurococcales</taxon>
        <taxon>Desulfurococcaceae</taxon>
        <taxon>Ignisphaera</taxon>
    </lineage>
</organism>
<comment type="caution">
    <text evidence="4">The sequence shown here is derived from an EMBL/GenBank/DDBJ whole genome shotgun (WGS) entry which is preliminary data.</text>
</comment>
<proteinExistence type="inferred from homology"/>
<protein>
    <recommendedName>
        <fullName evidence="3">DNA-directed RNA polymerase subunit Rpo6</fullName>
        <ecNumber evidence="3">2.7.7.6</ecNumber>
    </recommendedName>
    <alternativeName>
        <fullName evidence="3">DNA-directed RNA polymerase subunit K</fullName>
    </alternativeName>
</protein>
<comment type="function">
    <text evidence="3">DNA-dependent RNA polymerase (RNAP) catalyzes the transcription of DNA into RNA using the four ribonucleoside triphosphates as substrates.</text>
</comment>
<evidence type="ECO:0000256" key="3">
    <source>
        <dbReference type="HAMAP-Rule" id="MF_00192"/>
    </source>
</evidence>
<dbReference type="GO" id="GO:0006366">
    <property type="term" value="P:transcription by RNA polymerase II"/>
    <property type="evidence" value="ECO:0007669"/>
    <property type="project" value="TreeGrafter"/>
</dbReference>
<dbReference type="NCBIfam" id="NF002207">
    <property type="entry name" value="PRK01099.1-2"/>
    <property type="match status" value="1"/>
</dbReference>
<comment type="similarity">
    <text evidence="3">Belongs to the archaeal Rpo6/eukaryotic RPB6 RNA polymerase subunit family.</text>
</comment>
<dbReference type="PANTHER" id="PTHR47227:SF5">
    <property type="entry name" value="DNA-DIRECTED RNA POLYMERASES I, II, AND III SUBUNIT RPABC2"/>
    <property type="match status" value="1"/>
</dbReference>
<dbReference type="PROSITE" id="PS01111">
    <property type="entry name" value="RNA_POL_K_14KD"/>
    <property type="match status" value="1"/>
</dbReference>
<dbReference type="PANTHER" id="PTHR47227">
    <property type="entry name" value="DNA-DIRECTED RNA POLYMERASE SUBUNIT K"/>
    <property type="match status" value="1"/>
</dbReference>
<dbReference type="HAMAP" id="MF_00192">
    <property type="entry name" value="RNApol_arch_Rpo6"/>
    <property type="match status" value="1"/>
</dbReference>
<evidence type="ECO:0000256" key="2">
    <source>
        <dbReference type="ARBA" id="ARBA00023163"/>
    </source>
</evidence>
<dbReference type="GO" id="GO:0003899">
    <property type="term" value="F:DNA-directed RNA polymerase activity"/>
    <property type="evidence" value="ECO:0007669"/>
    <property type="project" value="UniProtKB-UniRule"/>
</dbReference>
<keyword evidence="3" id="KW-0548">Nucleotidyltransferase</keyword>
<name>A0A7C4FET9_9CREN</name>
<gene>
    <name evidence="3" type="primary">rpo6</name>
    <name evidence="3" type="synonym">rpoK</name>
    <name evidence="4" type="ORF">ENV14_01915</name>
</gene>
<dbReference type="InterPro" id="IPR006110">
    <property type="entry name" value="Pol_omega/Rpo6/RPB6"/>
</dbReference>
<sequence length="122" mass="13793">MAVKEQKKPVLVKSIQEIYIGPKRFTKYEKARVVAARALQLAAGAPPLIDVSKIEPRDPVVIAYHELLLGVLPLLIKRVKPNGEYQLIPVKILAEVEKDRVSRLQALAEELFDVHDIMKYVI</sequence>
<dbReference type="AlphaFoldDB" id="A0A7C4FET9"/>
<comment type="subcellular location">
    <subcellularLocation>
        <location evidence="3">Cytoplasm</location>
    </subcellularLocation>
</comment>
<keyword evidence="3" id="KW-0808">Transferase</keyword>
<reference evidence="4" key="1">
    <citation type="journal article" date="2020" name="mSystems">
        <title>Genome- and Community-Level Interaction Insights into Carbon Utilization and Element Cycling Functions of Hydrothermarchaeota in Hydrothermal Sediment.</title>
        <authorList>
            <person name="Zhou Z."/>
            <person name="Liu Y."/>
            <person name="Xu W."/>
            <person name="Pan J."/>
            <person name="Luo Z.H."/>
            <person name="Li M."/>
        </authorList>
    </citation>
    <scope>NUCLEOTIDE SEQUENCE [LARGE SCALE GENOMIC DNA]</scope>
    <source>
        <strain evidence="4">SpSt-732</strain>
    </source>
</reference>